<protein>
    <submittedName>
        <fullName evidence="1">CRISPR-associated protein, Csy4 family</fullName>
    </submittedName>
</protein>
<comment type="caution">
    <text evidence="1">The sequence shown here is derived from an EMBL/GenBank/DDBJ whole genome shotgun (WGS) entry which is preliminary data.</text>
</comment>
<dbReference type="Pfam" id="PF09618">
    <property type="entry name" value="Cas_Csy4"/>
    <property type="match status" value="1"/>
</dbReference>
<dbReference type="GO" id="GO:0043571">
    <property type="term" value="P:maintenance of CRISPR repeat elements"/>
    <property type="evidence" value="ECO:0007669"/>
    <property type="project" value="InterPro"/>
</dbReference>
<organism evidence="1 2">
    <name type="scientific">Photorhabdus aegyptia</name>
    <dbReference type="NCBI Taxonomy" id="2805098"/>
    <lineage>
        <taxon>Bacteria</taxon>
        <taxon>Pseudomonadati</taxon>
        <taxon>Pseudomonadota</taxon>
        <taxon>Gammaproteobacteria</taxon>
        <taxon>Enterobacterales</taxon>
        <taxon>Morganellaceae</taxon>
        <taxon>Photorhabdus</taxon>
    </lineage>
</organism>
<dbReference type="Proteomes" id="UP000023464">
    <property type="component" value="Unassembled WGS sequence"/>
</dbReference>
<dbReference type="GO" id="GO:0004519">
    <property type="term" value="F:endonuclease activity"/>
    <property type="evidence" value="ECO:0007669"/>
    <property type="project" value="InterPro"/>
</dbReference>
<dbReference type="InterPro" id="IPR013396">
    <property type="entry name" value="CRISPR-assoc_prot_Csy4"/>
</dbReference>
<dbReference type="AlphaFoldDB" id="A0A022PRM4"/>
<dbReference type="NCBIfam" id="TIGR02563">
    <property type="entry name" value="cas_Csy4"/>
    <property type="match status" value="1"/>
</dbReference>
<sequence length="184" mass="21075">MDYYFEIRVLPDPEFSQQDLMEALFAKLHRALGQVGNGRIGVSFPCARKTLGDTLRIHGSSEALNDLQTLSWLKGLRDYTEVIDIKLVPKDARYRRVSRVQVKSNVDRIRRRSIKKGWLTEEQARQCIPISKEQRTHLPFLYLKSLSSGQSFLLFIKQGPIQDKPTLGVFSSYGLSSSATIPWF</sequence>
<dbReference type="EMBL" id="JFGV01000004">
    <property type="protein sequence ID" value="EYU16980.1"/>
    <property type="molecule type" value="Genomic_DNA"/>
</dbReference>
<dbReference type="RefSeq" id="WP_036775824.1">
    <property type="nucleotide sequence ID" value="NZ_CAWLTM010000111.1"/>
</dbReference>
<dbReference type="PATRIC" id="fig|1393736.3.peg.502"/>
<proteinExistence type="predicted"/>
<evidence type="ECO:0000313" key="2">
    <source>
        <dbReference type="Proteomes" id="UP000023464"/>
    </source>
</evidence>
<name>A0A022PRM4_9GAMM</name>
<keyword evidence="2" id="KW-1185">Reference proteome</keyword>
<gene>
    <name evidence="1" type="ORF">BA1DRAFT_00500</name>
</gene>
<dbReference type="Gene3D" id="3.30.70.2540">
    <property type="entry name" value="CRISPR-associated endoribonuclease Cas6/Csy4"/>
    <property type="match status" value="1"/>
</dbReference>
<evidence type="ECO:0000313" key="1">
    <source>
        <dbReference type="EMBL" id="EYU16980.1"/>
    </source>
</evidence>
<accession>A0A022PRM4</accession>
<reference evidence="1 2" key="1">
    <citation type="submission" date="2014-03" db="EMBL/GenBank/DDBJ databases">
        <title>Draft Genome of Photorhabdus luminescens BA1, an Egyptian Isolate.</title>
        <authorList>
            <person name="Ghazal S."/>
            <person name="Hurst S.G.IV."/>
            <person name="Morris K."/>
            <person name="Thomas K."/>
            <person name="Tisa L.S."/>
        </authorList>
    </citation>
    <scope>NUCLEOTIDE SEQUENCE [LARGE SCALE GENOMIC DNA]</scope>
    <source>
        <strain evidence="1 2">BA1</strain>
    </source>
</reference>
<dbReference type="InterPro" id="IPR042564">
    <property type="entry name" value="CRISPR-Cas6/Csy4_sf"/>
</dbReference>
<dbReference type="CDD" id="cd09739">
    <property type="entry name" value="Cas6_I-F"/>
    <property type="match status" value="1"/>
</dbReference>